<dbReference type="OrthoDB" id="301016at2759"/>
<keyword evidence="2" id="KW-0175">Coiled coil</keyword>
<dbReference type="InterPro" id="IPR011992">
    <property type="entry name" value="EF-hand-dom_pair"/>
</dbReference>
<sequence length="1003" mass="118444">MEARNHHNQKTTQPSIHTKHSSKQYSIKSENRIKTSQTDLPKQIDTQKIMSDFYDQCKKRQSKLLYPYEGTQNFIHQRNKSQQLQNDSLLQSIDSCPSFRNQIRTTHNSPPNKYLLFNTCEKILNQKSNGSKRIQTKQAEKLFMQQINQNNRAELLIKIEHYIRDFFTEECREMANLFDTFMRELNYQIQDQKYQLTLQEKQLEIQKIDEIIRMNNNHVWAHEDMEKQLLSLKSQNMDQSTLIKKNENDVKDLQAKISQQKHLLEQKQNEILIKNRKIKELGYEVLQLQRKLDYLENKALKDNRSSIQQVRYSMFQSQQIGSNSNLSQQGNNTSNKENKFTPLIEEQQEDSSVSITEQEDEEEKELNQIEFNTERIVETREKESQVGPDLIINYTPMKEVQTQLNLTDKKFDDLTQDICEQAINFIDFLNISKDKTETDLSQVNISFMNINTVDKLSEEDIIKFVDQQVSQYGIPQSTSSLVKQPSMRANMKRASIILDKQPPQTQQTSINNSKVKSMITFIKFQGIKLLQLENNLKESNSTTEELKKVNDNLVIQNKELKDQNSKLIEQIAGLHVKVSDLENQIMSDAMDLNQVLQQQEKKPQNQKVNTLAQRKNKKAAPQLGQKVTISYDFQKNQSKLLIEKIKSKSMGKFSNFLPLKLVLKMISTFYFEKITNQKENKLLRDQDMSAYIYNYYLQQFGYTKVTEQRFMILVLSVKKYIQIVRVNMFAKFMNLLEEKSNYRVEELQRYLEALEYVQNIQNLGITIKDNESEQKHYIPYVRALAYLGQLQNFNFTQEELNYLKQDLENQKENDPKNINKAGIVDFDLLMIRVLTIFRNNVEKTKLYVINAFAACDLDGNGMCNLDEWLLLIRHIEPDKFEEDKFVDIFEEYADLLEDDEKNLSFDRFSILCMEHELFSDAQQNKFLKVKNNADAEQKFEQLKENWIQVYTEQIKRLNELKMEEIDKQKWQKILSVLDRKIAQEHNSKKPLLIAFKIFLDESK</sequence>
<keyword evidence="1" id="KW-0106">Calcium</keyword>
<evidence type="ECO:0000256" key="3">
    <source>
        <dbReference type="SAM" id="MobiDB-lite"/>
    </source>
</evidence>
<evidence type="ECO:0000256" key="1">
    <source>
        <dbReference type="ARBA" id="ARBA00022837"/>
    </source>
</evidence>
<dbReference type="EMBL" id="CT868230">
    <property type="protein sequence ID" value="CAK76280.1"/>
    <property type="molecule type" value="Genomic_DNA"/>
</dbReference>
<feature type="region of interest" description="Disordered" evidence="3">
    <location>
        <begin position="1"/>
        <end position="38"/>
    </location>
</feature>
<dbReference type="HOGENOM" id="CLU_004054_0_0_1"/>
<keyword evidence="5" id="KW-1185">Reference proteome</keyword>
<feature type="coiled-coil region" evidence="2">
    <location>
        <begin position="243"/>
        <end position="298"/>
    </location>
</feature>
<dbReference type="InParanoid" id="A0CZR3"/>
<feature type="compositionally biased region" description="Polar residues" evidence="3">
    <location>
        <begin position="23"/>
        <end position="38"/>
    </location>
</feature>
<proteinExistence type="predicted"/>
<feature type="coiled-coil region" evidence="2">
    <location>
        <begin position="529"/>
        <end position="584"/>
    </location>
</feature>
<protein>
    <recommendedName>
        <fullName evidence="6">EF-hand domain-containing protein</fullName>
    </recommendedName>
</protein>
<evidence type="ECO:0000313" key="5">
    <source>
        <dbReference type="Proteomes" id="UP000000600"/>
    </source>
</evidence>
<dbReference type="GeneID" id="5029462"/>
<accession>A0CZR3</accession>
<dbReference type="AlphaFoldDB" id="A0CZR3"/>
<reference evidence="4 5" key="1">
    <citation type="journal article" date="2006" name="Nature">
        <title>Global trends of whole-genome duplications revealed by the ciliate Paramecium tetraurelia.</title>
        <authorList>
            <consortium name="Genoscope"/>
            <person name="Aury J.-M."/>
            <person name="Jaillon O."/>
            <person name="Duret L."/>
            <person name="Noel B."/>
            <person name="Jubin C."/>
            <person name="Porcel B.M."/>
            <person name="Segurens B."/>
            <person name="Daubin V."/>
            <person name="Anthouard V."/>
            <person name="Aiach N."/>
            <person name="Arnaiz O."/>
            <person name="Billaut A."/>
            <person name="Beisson J."/>
            <person name="Blanc I."/>
            <person name="Bouhouche K."/>
            <person name="Camara F."/>
            <person name="Duharcourt S."/>
            <person name="Guigo R."/>
            <person name="Gogendeau D."/>
            <person name="Katinka M."/>
            <person name="Keller A.-M."/>
            <person name="Kissmehl R."/>
            <person name="Klotz C."/>
            <person name="Koll F."/>
            <person name="Le Moue A."/>
            <person name="Lepere C."/>
            <person name="Malinsky S."/>
            <person name="Nowacki M."/>
            <person name="Nowak J.K."/>
            <person name="Plattner H."/>
            <person name="Poulain J."/>
            <person name="Ruiz F."/>
            <person name="Serrano V."/>
            <person name="Zagulski M."/>
            <person name="Dessen P."/>
            <person name="Betermier M."/>
            <person name="Weissenbach J."/>
            <person name="Scarpelli C."/>
            <person name="Schachter V."/>
            <person name="Sperling L."/>
            <person name="Meyer E."/>
            <person name="Cohen J."/>
            <person name="Wincker P."/>
        </authorList>
    </citation>
    <scope>NUCLEOTIDE SEQUENCE [LARGE SCALE GENOMIC DNA]</scope>
    <source>
        <strain evidence="4 5">Stock d4-2</strain>
    </source>
</reference>
<gene>
    <name evidence="4" type="ORF">GSPATT00011853001</name>
</gene>
<evidence type="ECO:0008006" key="6">
    <source>
        <dbReference type="Google" id="ProtNLM"/>
    </source>
</evidence>
<dbReference type="Proteomes" id="UP000000600">
    <property type="component" value="Unassembled WGS sequence"/>
</dbReference>
<feature type="compositionally biased region" description="Low complexity" evidence="3">
    <location>
        <begin position="318"/>
        <end position="335"/>
    </location>
</feature>
<dbReference type="PROSITE" id="PS00018">
    <property type="entry name" value="EF_HAND_1"/>
    <property type="match status" value="1"/>
</dbReference>
<feature type="region of interest" description="Disordered" evidence="3">
    <location>
        <begin position="318"/>
        <end position="337"/>
    </location>
</feature>
<dbReference type="InterPro" id="IPR018247">
    <property type="entry name" value="EF_Hand_1_Ca_BS"/>
</dbReference>
<dbReference type="RefSeq" id="XP_001443677.1">
    <property type="nucleotide sequence ID" value="XM_001443640.1"/>
</dbReference>
<dbReference type="KEGG" id="ptm:GSPATT00011853001"/>
<organism evidence="4 5">
    <name type="scientific">Paramecium tetraurelia</name>
    <dbReference type="NCBI Taxonomy" id="5888"/>
    <lineage>
        <taxon>Eukaryota</taxon>
        <taxon>Sar</taxon>
        <taxon>Alveolata</taxon>
        <taxon>Ciliophora</taxon>
        <taxon>Intramacronucleata</taxon>
        <taxon>Oligohymenophorea</taxon>
        <taxon>Peniculida</taxon>
        <taxon>Parameciidae</taxon>
        <taxon>Paramecium</taxon>
    </lineage>
</organism>
<dbReference type="PANTHER" id="PTHR34894">
    <property type="entry name" value="SAM-DEPENDENT METHYLTRANSFERASE RSMI, CONSERVED SITE"/>
    <property type="match status" value="1"/>
</dbReference>
<evidence type="ECO:0000256" key="2">
    <source>
        <dbReference type="SAM" id="Coils"/>
    </source>
</evidence>
<evidence type="ECO:0000313" key="4">
    <source>
        <dbReference type="EMBL" id="CAK76280.1"/>
    </source>
</evidence>
<feature type="region of interest" description="Disordered" evidence="3">
    <location>
        <begin position="343"/>
        <end position="366"/>
    </location>
</feature>
<dbReference type="OMA" id="CEQAINF"/>
<dbReference type="PANTHER" id="PTHR34894:SF5">
    <property type="entry name" value="EF-HAND DOMAIN-CONTAINING PROTEIN"/>
    <property type="match status" value="1"/>
</dbReference>
<name>A0CZR3_PARTE</name>
<dbReference type="SUPFAM" id="SSF47473">
    <property type="entry name" value="EF-hand"/>
    <property type="match status" value="1"/>
</dbReference>